<reference evidence="3 4" key="1">
    <citation type="submission" date="2024-03" db="EMBL/GenBank/DDBJ databases">
        <authorList>
            <person name="Martinez-Hernandez J."/>
        </authorList>
    </citation>
    <scope>NUCLEOTIDE SEQUENCE [LARGE SCALE GENOMIC DNA]</scope>
</reference>
<name>A0AAV1VRD3_LUPLU</name>
<accession>A0AAV1VRD3</accession>
<dbReference type="EMBL" id="CAXHTB010000001">
    <property type="protein sequence ID" value="CAL0299545.1"/>
    <property type="molecule type" value="Genomic_DNA"/>
</dbReference>
<protein>
    <recommendedName>
        <fullName evidence="2">Auxin response factor domain-containing protein</fullName>
    </recommendedName>
</protein>
<dbReference type="Pfam" id="PF06507">
    <property type="entry name" value="ARF_AD"/>
    <property type="match status" value="1"/>
</dbReference>
<sequence>MRFKMPFENEDSSWISWFLGTITSVQFADPLGWPTSPWRLLQVTWDEQDLLQNVRKVSPWLVELISGMPAIHLSPISPPRKRLRLPEHPDFTLDGHIPPPTFSGNLLVSNNNLFRYAPENSPAGMQGARHSHYGLSLPDFHLNRPQSGLLPFHVPPPDYAATPMRQISLSNSEDTLSPDRNGSSLDHHGRQEHSSCERFPWGKDNRQETEASLEIGHCKVFMESEDVGRTMDLSLL</sequence>
<dbReference type="InterPro" id="IPR044835">
    <property type="entry name" value="ARF_plant"/>
</dbReference>
<feature type="domain" description="Auxin response factor" evidence="2">
    <location>
        <begin position="1"/>
        <end position="65"/>
    </location>
</feature>
<dbReference type="PANTHER" id="PTHR31384">
    <property type="entry name" value="AUXIN RESPONSE FACTOR 4-RELATED"/>
    <property type="match status" value="1"/>
</dbReference>
<feature type="compositionally biased region" description="Polar residues" evidence="1">
    <location>
        <begin position="171"/>
        <end position="184"/>
    </location>
</feature>
<dbReference type="GO" id="GO:0009725">
    <property type="term" value="P:response to hormone"/>
    <property type="evidence" value="ECO:0007669"/>
    <property type="project" value="InterPro"/>
</dbReference>
<dbReference type="GO" id="GO:0003677">
    <property type="term" value="F:DNA binding"/>
    <property type="evidence" value="ECO:0007669"/>
    <property type="project" value="InterPro"/>
</dbReference>
<dbReference type="Gene3D" id="2.30.30.1040">
    <property type="match status" value="1"/>
</dbReference>
<dbReference type="Proteomes" id="UP001497480">
    <property type="component" value="Unassembled WGS sequence"/>
</dbReference>
<comment type="caution">
    <text evidence="3">The sequence shown here is derived from an EMBL/GenBank/DDBJ whole genome shotgun (WGS) entry which is preliminary data.</text>
</comment>
<feature type="region of interest" description="Disordered" evidence="1">
    <location>
        <begin position="171"/>
        <end position="203"/>
    </location>
</feature>
<dbReference type="GO" id="GO:0006355">
    <property type="term" value="P:regulation of DNA-templated transcription"/>
    <property type="evidence" value="ECO:0007669"/>
    <property type="project" value="InterPro"/>
</dbReference>
<evidence type="ECO:0000259" key="2">
    <source>
        <dbReference type="Pfam" id="PF06507"/>
    </source>
</evidence>
<dbReference type="PANTHER" id="PTHR31384:SF39">
    <property type="entry name" value="AUXIN RESPONSE FACTOR"/>
    <property type="match status" value="1"/>
</dbReference>
<evidence type="ECO:0000313" key="4">
    <source>
        <dbReference type="Proteomes" id="UP001497480"/>
    </source>
</evidence>
<dbReference type="AlphaFoldDB" id="A0AAV1VRD3"/>
<proteinExistence type="predicted"/>
<feature type="compositionally biased region" description="Basic and acidic residues" evidence="1">
    <location>
        <begin position="185"/>
        <end position="203"/>
    </location>
</feature>
<dbReference type="GO" id="GO:0005634">
    <property type="term" value="C:nucleus"/>
    <property type="evidence" value="ECO:0007669"/>
    <property type="project" value="InterPro"/>
</dbReference>
<keyword evidence="4" id="KW-1185">Reference proteome</keyword>
<dbReference type="InterPro" id="IPR010525">
    <property type="entry name" value="ARF_dom"/>
</dbReference>
<organism evidence="3 4">
    <name type="scientific">Lupinus luteus</name>
    <name type="common">European yellow lupine</name>
    <dbReference type="NCBI Taxonomy" id="3873"/>
    <lineage>
        <taxon>Eukaryota</taxon>
        <taxon>Viridiplantae</taxon>
        <taxon>Streptophyta</taxon>
        <taxon>Embryophyta</taxon>
        <taxon>Tracheophyta</taxon>
        <taxon>Spermatophyta</taxon>
        <taxon>Magnoliopsida</taxon>
        <taxon>eudicotyledons</taxon>
        <taxon>Gunneridae</taxon>
        <taxon>Pentapetalae</taxon>
        <taxon>rosids</taxon>
        <taxon>fabids</taxon>
        <taxon>Fabales</taxon>
        <taxon>Fabaceae</taxon>
        <taxon>Papilionoideae</taxon>
        <taxon>50 kb inversion clade</taxon>
        <taxon>genistoids sensu lato</taxon>
        <taxon>core genistoids</taxon>
        <taxon>Genisteae</taxon>
        <taxon>Lupinus</taxon>
    </lineage>
</organism>
<gene>
    <name evidence="3" type="ORF">LLUT_LOCUS605</name>
</gene>
<evidence type="ECO:0000313" key="3">
    <source>
        <dbReference type="EMBL" id="CAL0299545.1"/>
    </source>
</evidence>
<evidence type="ECO:0000256" key="1">
    <source>
        <dbReference type="SAM" id="MobiDB-lite"/>
    </source>
</evidence>